<dbReference type="PRINTS" id="PR00081">
    <property type="entry name" value="GDHRDH"/>
</dbReference>
<evidence type="ECO:0000313" key="1">
    <source>
        <dbReference type="EMBL" id="CUS52467.1"/>
    </source>
</evidence>
<dbReference type="PANTHER" id="PTHR43431">
    <property type="entry name" value="OXIDOREDUCTASE, SHORT CHAIN DEHYDROGENASE/REDUCTASE FAMILY (AFU_ORTHOLOGUE AFUA_5G14000)"/>
    <property type="match status" value="1"/>
</dbReference>
<dbReference type="Gene3D" id="3.40.50.720">
    <property type="entry name" value="NAD(P)-binding Rossmann-like Domain"/>
    <property type="match status" value="1"/>
</dbReference>
<dbReference type="InterPro" id="IPR036291">
    <property type="entry name" value="NAD(P)-bd_dom_sf"/>
</dbReference>
<gene>
    <name evidence="1" type="ORF">MGWOODY_XGa2593</name>
</gene>
<dbReference type="PANTHER" id="PTHR43431:SF7">
    <property type="entry name" value="OXIDOREDUCTASE, SHORT CHAIN DEHYDROGENASE_REDUCTASE FAMILY (AFU_ORTHOLOGUE AFUA_5G14000)"/>
    <property type="match status" value="1"/>
</dbReference>
<sequence length="232" mass="24884">MSKVCVVAGVGPGNGASCCRRFAAEGYSIVMLARNADYLNSLSAQLPDSLAIPCDVRDPEAIGAVFDQIHDQVGVPDVLVYNAGSGEWSNVEETTVDGMESSWRTNTLGLLVASQQVIPAMKSRASGSIVVIGATASLRGGANSTAFASAKSAQRSLAQSMARRLGPMGIHVSYVIIDGIIDLERTRAARPDVPDDYYLQPDDIAQSVYELTCQHRSAWTFELDLRPFGEQW</sequence>
<protein>
    <submittedName>
        <fullName evidence="1">Short-chain dehydrogenase, associated with 2-hydroxychromene-2-carboxylate isomerase family protein</fullName>
    </submittedName>
</protein>
<name>A0A160TSY2_9ZZZZ</name>
<proteinExistence type="predicted"/>
<dbReference type="SUPFAM" id="SSF51735">
    <property type="entry name" value="NAD(P)-binding Rossmann-fold domains"/>
    <property type="match status" value="1"/>
</dbReference>
<dbReference type="AlphaFoldDB" id="A0A160TSY2"/>
<reference evidence="1" key="1">
    <citation type="submission" date="2015-10" db="EMBL/GenBank/DDBJ databases">
        <authorList>
            <person name="Gilbert D.G."/>
        </authorList>
    </citation>
    <scope>NUCLEOTIDE SEQUENCE</scope>
</reference>
<dbReference type="InterPro" id="IPR002347">
    <property type="entry name" value="SDR_fam"/>
</dbReference>
<organism evidence="1">
    <name type="scientific">hydrothermal vent metagenome</name>
    <dbReference type="NCBI Taxonomy" id="652676"/>
    <lineage>
        <taxon>unclassified sequences</taxon>
        <taxon>metagenomes</taxon>
        <taxon>ecological metagenomes</taxon>
    </lineage>
</organism>
<dbReference type="Pfam" id="PF00106">
    <property type="entry name" value="adh_short"/>
    <property type="match status" value="1"/>
</dbReference>
<dbReference type="EMBL" id="CZRL01000082">
    <property type="protein sequence ID" value="CUS52467.1"/>
    <property type="molecule type" value="Genomic_DNA"/>
</dbReference>
<accession>A0A160TSY2</accession>